<dbReference type="InterPro" id="IPR035383">
    <property type="entry name" value="MauJ"/>
</dbReference>
<proteinExistence type="predicted"/>
<organism evidence="1 2">
    <name type="scientific">Pseudomonas syringae</name>
    <dbReference type="NCBI Taxonomy" id="317"/>
    <lineage>
        <taxon>Bacteria</taxon>
        <taxon>Pseudomonadati</taxon>
        <taxon>Pseudomonadota</taxon>
        <taxon>Gammaproteobacteria</taxon>
        <taxon>Pseudomonadales</taxon>
        <taxon>Pseudomonadaceae</taxon>
        <taxon>Pseudomonas</taxon>
    </lineage>
</organism>
<dbReference type="EMBL" id="CP024646">
    <property type="protein sequence ID" value="AZV27194.1"/>
    <property type="molecule type" value="Genomic_DNA"/>
</dbReference>
<dbReference type="Proteomes" id="UP000282760">
    <property type="component" value="Chromosome"/>
</dbReference>
<accession>A0A3T0JUS5</accession>
<sequence length="294" mass="32569">MHASYAFLSFYKVVESQFSNPKKKVAWINDAIERLSGDASKRVAELRVAGKDVGLHLFQSGRCAIAHASLDGEIVDPDIPSDRKRLQDDLVIVEELARIFIRDELRIPDSMSLYRSRNRLLPWSTLLAEDTFRLLEKGGTTTDCGQLQGQKVSVGLWPDGPIRGLESMTLHVDNIKDGVVKIVLLNERKTILLVFFLDFRSGKAHADLEDGGLLWGTEEPDEQDVLAYATFFYKVLGNGIAELTSGKLEPVDCEVVIPVNIIPPNPEEAIKLTLENFRAEVAAKGGNAATEQPL</sequence>
<dbReference type="Pfam" id="PF17419">
    <property type="entry name" value="MauJ"/>
    <property type="match status" value="1"/>
</dbReference>
<evidence type="ECO:0000313" key="2">
    <source>
        <dbReference type="Proteomes" id="UP000282760"/>
    </source>
</evidence>
<reference evidence="1 2" key="1">
    <citation type="submission" date="2017-11" db="EMBL/GenBank/DDBJ databases">
        <title>Effect of PGPRs.</title>
        <authorList>
            <person name="Oliva R."/>
            <person name="Nong J."/>
            <person name="Roman V."/>
        </authorList>
    </citation>
    <scope>NUCLEOTIDE SEQUENCE [LARGE SCALE GENOMIC DNA]</scope>
    <source>
        <strain evidence="1">Inb918</strain>
    </source>
</reference>
<protein>
    <submittedName>
        <fullName evidence="1">Uncharacterized protein</fullName>
    </submittedName>
</protein>
<gene>
    <name evidence="1" type="ORF">CT157_14635</name>
</gene>
<evidence type="ECO:0000313" key="1">
    <source>
        <dbReference type="EMBL" id="AZV27194.1"/>
    </source>
</evidence>
<dbReference type="AlphaFoldDB" id="A0A3T0JUS5"/>
<name>A0A3T0JUS5_PSESX</name>